<gene>
    <name evidence="1" type="ORF">M404DRAFT_23439</name>
</gene>
<reference evidence="1 2" key="1">
    <citation type="submission" date="2014-04" db="EMBL/GenBank/DDBJ databases">
        <authorList>
            <consortium name="DOE Joint Genome Institute"/>
            <person name="Kuo A."/>
            <person name="Kohler A."/>
            <person name="Costa M.D."/>
            <person name="Nagy L.G."/>
            <person name="Floudas D."/>
            <person name="Copeland A."/>
            <person name="Barry K.W."/>
            <person name="Cichocki N."/>
            <person name="Veneault-Fourrey C."/>
            <person name="LaButti K."/>
            <person name="Lindquist E.A."/>
            <person name="Lipzen A."/>
            <person name="Lundell T."/>
            <person name="Morin E."/>
            <person name="Murat C."/>
            <person name="Sun H."/>
            <person name="Tunlid A."/>
            <person name="Henrissat B."/>
            <person name="Grigoriev I.V."/>
            <person name="Hibbett D.S."/>
            <person name="Martin F."/>
            <person name="Nordberg H.P."/>
            <person name="Cantor M.N."/>
            <person name="Hua S.X."/>
        </authorList>
    </citation>
    <scope>NUCLEOTIDE SEQUENCE [LARGE SCALE GENOMIC DNA]</scope>
    <source>
        <strain evidence="1 2">Marx 270</strain>
    </source>
</reference>
<name>A0A0C3PGN8_PISTI</name>
<accession>A0A0C3PGN8</accession>
<proteinExistence type="predicted"/>
<dbReference type="Proteomes" id="UP000054217">
    <property type="component" value="Unassembled WGS sequence"/>
</dbReference>
<protein>
    <submittedName>
        <fullName evidence="1">Uncharacterized protein</fullName>
    </submittedName>
</protein>
<keyword evidence="2" id="KW-1185">Reference proteome</keyword>
<dbReference type="OrthoDB" id="2633226at2759"/>
<sequence length="309" mass="33309">MPKQTVQQNKPLLKIFEILAANAELVTLPRQGTLVAGGSDFEHIQQAGTCARLDSIPQQVKPLFHLFSNHKKILSSKLEQAVGQYQLKHKTATNMHRVQANALGLKDNPPTHGQLQAQGVKVISRNHADDLCYNCGTTLVDVGNEDLITSTLPALAVPVDTTWYIVPAGEGGIFLNDGGNGDVELAILHGYTAAWPALVDYVNEVITQAVSDQCNCHPNHCGTLVQYEWNTGAHHAHAFGPVCNIKRKLSGEEQEEHDRQILGVFALSWNLLAATLPKEVINPTHAAISAAGLPAMASQGNVQGQLPAL</sequence>
<dbReference type="AlphaFoldDB" id="A0A0C3PGN8"/>
<dbReference type="EMBL" id="KN831959">
    <property type="protein sequence ID" value="KIO07551.1"/>
    <property type="molecule type" value="Genomic_DNA"/>
</dbReference>
<dbReference type="InParanoid" id="A0A0C3PGN8"/>
<organism evidence="1 2">
    <name type="scientific">Pisolithus tinctorius Marx 270</name>
    <dbReference type="NCBI Taxonomy" id="870435"/>
    <lineage>
        <taxon>Eukaryota</taxon>
        <taxon>Fungi</taxon>
        <taxon>Dikarya</taxon>
        <taxon>Basidiomycota</taxon>
        <taxon>Agaricomycotina</taxon>
        <taxon>Agaricomycetes</taxon>
        <taxon>Agaricomycetidae</taxon>
        <taxon>Boletales</taxon>
        <taxon>Sclerodermatineae</taxon>
        <taxon>Pisolithaceae</taxon>
        <taxon>Pisolithus</taxon>
    </lineage>
</organism>
<reference evidence="2" key="2">
    <citation type="submission" date="2015-01" db="EMBL/GenBank/DDBJ databases">
        <title>Evolutionary Origins and Diversification of the Mycorrhizal Mutualists.</title>
        <authorList>
            <consortium name="DOE Joint Genome Institute"/>
            <consortium name="Mycorrhizal Genomics Consortium"/>
            <person name="Kohler A."/>
            <person name="Kuo A."/>
            <person name="Nagy L.G."/>
            <person name="Floudas D."/>
            <person name="Copeland A."/>
            <person name="Barry K.W."/>
            <person name="Cichocki N."/>
            <person name="Veneault-Fourrey C."/>
            <person name="LaButti K."/>
            <person name="Lindquist E.A."/>
            <person name="Lipzen A."/>
            <person name="Lundell T."/>
            <person name="Morin E."/>
            <person name="Murat C."/>
            <person name="Riley R."/>
            <person name="Ohm R."/>
            <person name="Sun H."/>
            <person name="Tunlid A."/>
            <person name="Henrissat B."/>
            <person name="Grigoriev I.V."/>
            <person name="Hibbett D.S."/>
            <person name="Martin F."/>
        </authorList>
    </citation>
    <scope>NUCLEOTIDE SEQUENCE [LARGE SCALE GENOMIC DNA]</scope>
    <source>
        <strain evidence="2">Marx 270</strain>
    </source>
</reference>
<dbReference type="STRING" id="870435.A0A0C3PGN8"/>
<dbReference type="HOGENOM" id="CLU_032230_1_0_1"/>
<evidence type="ECO:0000313" key="2">
    <source>
        <dbReference type="Proteomes" id="UP000054217"/>
    </source>
</evidence>
<evidence type="ECO:0000313" key="1">
    <source>
        <dbReference type="EMBL" id="KIO07551.1"/>
    </source>
</evidence>